<gene>
    <name evidence="1" type="ORF">E2562_018295</name>
</gene>
<accession>A0A6G1CRD0</accession>
<organism evidence="1 2">
    <name type="scientific">Oryza meyeriana var. granulata</name>
    <dbReference type="NCBI Taxonomy" id="110450"/>
    <lineage>
        <taxon>Eukaryota</taxon>
        <taxon>Viridiplantae</taxon>
        <taxon>Streptophyta</taxon>
        <taxon>Embryophyta</taxon>
        <taxon>Tracheophyta</taxon>
        <taxon>Spermatophyta</taxon>
        <taxon>Magnoliopsida</taxon>
        <taxon>Liliopsida</taxon>
        <taxon>Poales</taxon>
        <taxon>Poaceae</taxon>
        <taxon>BOP clade</taxon>
        <taxon>Oryzoideae</taxon>
        <taxon>Oryzeae</taxon>
        <taxon>Oryzinae</taxon>
        <taxon>Oryza</taxon>
        <taxon>Oryza meyeriana</taxon>
    </lineage>
</organism>
<dbReference type="EMBL" id="SPHZ02000008">
    <property type="protein sequence ID" value="KAF0902667.1"/>
    <property type="molecule type" value="Genomic_DNA"/>
</dbReference>
<proteinExistence type="predicted"/>
<dbReference type="Proteomes" id="UP000479710">
    <property type="component" value="Unassembled WGS sequence"/>
</dbReference>
<dbReference type="InterPro" id="IPR036047">
    <property type="entry name" value="F-box-like_dom_sf"/>
</dbReference>
<dbReference type="SUPFAM" id="SSF81383">
    <property type="entry name" value="F-box domain"/>
    <property type="match status" value="1"/>
</dbReference>
<reference evidence="1 2" key="1">
    <citation type="submission" date="2019-11" db="EMBL/GenBank/DDBJ databases">
        <title>Whole genome sequence of Oryza granulata.</title>
        <authorList>
            <person name="Li W."/>
        </authorList>
    </citation>
    <scope>NUCLEOTIDE SEQUENCE [LARGE SCALE GENOMIC DNA]</scope>
    <source>
        <strain evidence="2">cv. Menghai</strain>
        <tissue evidence="1">Leaf</tissue>
    </source>
</reference>
<comment type="caution">
    <text evidence="1">The sequence shown here is derived from an EMBL/GenBank/DDBJ whole genome shotgun (WGS) entry which is preliminary data.</text>
</comment>
<evidence type="ECO:0008006" key="3">
    <source>
        <dbReference type="Google" id="ProtNLM"/>
    </source>
</evidence>
<name>A0A6G1CRD0_9ORYZ</name>
<sequence length="83" mass="9056">MGYNGEDILGNVFARLPDKDVARAAALASRWCGIWGSMLLILRALRRSPLHRRGCNPQPARLCLCWGAAELHQPPPEASTSCA</sequence>
<evidence type="ECO:0000313" key="2">
    <source>
        <dbReference type="Proteomes" id="UP000479710"/>
    </source>
</evidence>
<protein>
    <recommendedName>
        <fullName evidence="3">F-box domain-containing protein</fullName>
    </recommendedName>
</protein>
<dbReference type="OrthoDB" id="641102at2759"/>
<dbReference type="AlphaFoldDB" id="A0A6G1CRD0"/>
<keyword evidence="2" id="KW-1185">Reference proteome</keyword>
<evidence type="ECO:0000313" key="1">
    <source>
        <dbReference type="EMBL" id="KAF0902667.1"/>
    </source>
</evidence>